<evidence type="ECO:0000256" key="2">
    <source>
        <dbReference type="ARBA" id="ARBA00022475"/>
    </source>
</evidence>
<organism evidence="11">
    <name type="scientific">Singulisphaera sp. Ch08</name>
    <dbReference type="NCBI Taxonomy" id="3120278"/>
    <lineage>
        <taxon>Bacteria</taxon>
        <taxon>Pseudomonadati</taxon>
        <taxon>Planctomycetota</taxon>
        <taxon>Planctomycetia</taxon>
        <taxon>Isosphaerales</taxon>
        <taxon>Isosphaeraceae</taxon>
        <taxon>Singulisphaera</taxon>
    </lineage>
</organism>
<evidence type="ECO:0000256" key="1">
    <source>
        <dbReference type="ARBA" id="ARBA00004651"/>
    </source>
</evidence>
<evidence type="ECO:0000256" key="4">
    <source>
        <dbReference type="ARBA" id="ARBA00022679"/>
    </source>
</evidence>
<sequence>MDPNNATPHPESAGGGDRTPPAPAPRWSTVVVVLAGLLGLGLMADSIAASSATYDEVTYLQVAARWWRTGDQEEISRMGSPLVFWKLQQAPILWILDHSGHRDWVDAPIQYQSRLLPLARLGSLWIWAVAWCLTVVWSRWLYGPRAMALAALLFVLSPNLLAHGALITMEMPLTACTTGMFLLFWRFLQTGDRRPFWGTAALAGLAWSCKYTTVIIPPMLGLVWWIDRWRSGERQPARLTFKVARGMVGFLVVMGLTNLLVTGFAVLPLGTPQAEHRKLKQVVGATLRPWVDPAMRLPIPEELVGFANQLVRQREGGPSYLFGERRMTGWWYYYFVALAVKVPLTVGLLLVGRGLSRGPVAAKNRSWMLPTIMVLFMAITAVGSSRNYGLRYLLPLAPLAIVWVSGLAEGNRWARALAVIGVLGQAVAVAGIHPHELTYFNVIAGGPAGGRQILGDSNLDWGQGLKSLVRLQREDPAMADMTLYYFGDTDPTHYGVAGTSHVLNAVTVPLTLPAKLSAKTEFLAVSASLQWGPWGPENYFRALRGLRPVRMTDDQTIAIYRTRDLPDDAAPDL</sequence>
<dbReference type="EC" id="2.4.-.-" evidence="11"/>
<gene>
    <name evidence="11" type="ORF">V5E97_19470</name>
</gene>
<reference evidence="11" key="1">
    <citation type="submission" date="2024-05" db="EMBL/GenBank/DDBJ databases">
        <title>Planctomycetes of the genus Singulisphaera possess chitinolytic capabilities.</title>
        <authorList>
            <person name="Ivanova A."/>
        </authorList>
    </citation>
    <scope>NUCLEOTIDE SEQUENCE</scope>
    <source>
        <strain evidence="11">Ch08T</strain>
    </source>
</reference>
<name>A0AAU7CSX3_9BACT</name>
<evidence type="ECO:0000256" key="5">
    <source>
        <dbReference type="ARBA" id="ARBA00022692"/>
    </source>
</evidence>
<feature type="transmembrane region" description="Helical" evidence="9">
    <location>
        <begin position="171"/>
        <end position="188"/>
    </location>
</feature>
<evidence type="ECO:0000313" key="11">
    <source>
        <dbReference type="EMBL" id="XBH08133.1"/>
    </source>
</evidence>
<evidence type="ECO:0000256" key="9">
    <source>
        <dbReference type="SAM" id="Phobius"/>
    </source>
</evidence>
<keyword evidence="4 11" id="KW-0808">Transferase</keyword>
<dbReference type="Pfam" id="PF13231">
    <property type="entry name" value="PMT_2"/>
    <property type="match status" value="1"/>
</dbReference>
<keyword evidence="6 9" id="KW-1133">Transmembrane helix</keyword>
<dbReference type="EMBL" id="CP155447">
    <property type="protein sequence ID" value="XBH08133.1"/>
    <property type="molecule type" value="Genomic_DNA"/>
</dbReference>
<evidence type="ECO:0000259" key="10">
    <source>
        <dbReference type="Pfam" id="PF13231"/>
    </source>
</evidence>
<evidence type="ECO:0000256" key="7">
    <source>
        <dbReference type="ARBA" id="ARBA00023136"/>
    </source>
</evidence>
<keyword evidence="3 11" id="KW-0328">Glycosyltransferase</keyword>
<feature type="transmembrane region" description="Helical" evidence="9">
    <location>
        <begin position="200"/>
        <end position="226"/>
    </location>
</feature>
<accession>A0AAU7CSX3</accession>
<comment type="subcellular location">
    <subcellularLocation>
        <location evidence="1">Cell membrane</location>
        <topology evidence="1">Multi-pass membrane protein</topology>
    </subcellularLocation>
</comment>
<feature type="domain" description="Glycosyltransferase RgtA/B/C/D-like" evidence="10">
    <location>
        <begin position="127"/>
        <end position="226"/>
    </location>
</feature>
<dbReference type="GO" id="GO:0005886">
    <property type="term" value="C:plasma membrane"/>
    <property type="evidence" value="ECO:0007669"/>
    <property type="project" value="UniProtKB-SubCell"/>
</dbReference>
<dbReference type="GO" id="GO:0009103">
    <property type="term" value="P:lipopolysaccharide biosynthetic process"/>
    <property type="evidence" value="ECO:0007669"/>
    <property type="project" value="UniProtKB-ARBA"/>
</dbReference>
<feature type="transmembrane region" description="Helical" evidence="9">
    <location>
        <begin position="367"/>
        <end position="384"/>
    </location>
</feature>
<feature type="transmembrane region" description="Helical" evidence="9">
    <location>
        <begin position="390"/>
        <end position="408"/>
    </location>
</feature>
<dbReference type="PANTHER" id="PTHR33908:SF11">
    <property type="entry name" value="MEMBRANE PROTEIN"/>
    <property type="match status" value="1"/>
</dbReference>
<evidence type="ECO:0000256" key="8">
    <source>
        <dbReference type="SAM" id="MobiDB-lite"/>
    </source>
</evidence>
<keyword evidence="5 9" id="KW-0812">Transmembrane</keyword>
<dbReference type="InterPro" id="IPR050297">
    <property type="entry name" value="LipidA_mod_glycosyltrf_83"/>
</dbReference>
<dbReference type="PANTHER" id="PTHR33908">
    <property type="entry name" value="MANNOSYLTRANSFERASE YKCB-RELATED"/>
    <property type="match status" value="1"/>
</dbReference>
<protein>
    <submittedName>
        <fullName evidence="11">Glycosyltransferase family 39 protein</fullName>
        <ecNumber evidence="11">2.4.-.-</ecNumber>
    </submittedName>
</protein>
<evidence type="ECO:0000256" key="3">
    <source>
        <dbReference type="ARBA" id="ARBA00022676"/>
    </source>
</evidence>
<dbReference type="GO" id="GO:0016763">
    <property type="term" value="F:pentosyltransferase activity"/>
    <property type="evidence" value="ECO:0007669"/>
    <property type="project" value="TreeGrafter"/>
</dbReference>
<keyword evidence="2" id="KW-1003">Cell membrane</keyword>
<feature type="transmembrane region" description="Helical" evidence="9">
    <location>
        <begin position="247"/>
        <end position="269"/>
    </location>
</feature>
<evidence type="ECO:0000256" key="6">
    <source>
        <dbReference type="ARBA" id="ARBA00022989"/>
    </source>
</evidence>
<feature type="transmembrane region" description="Helical" evidence="9">
    <location>
        <begin position="331"/>
        <end position="355"/>
    </location>
</feature>
<feature type="transmembrane region" description="Helical" evidence="9">
    <location>
        <begin position="118"/>
        <end position="140"/>
    </location>
</feature>
<dbReference type="RefSeq" id="WP_406700971.1">
    <property type="nucleotide sequence ID" value="NZ_CP155447.1"/>
</dbReference>
<dbReference type="AlphaFoldDB" id="A0AAU7CSX3"/>
<keyword evidence="7 9" id="KW-0472">Membrane</keyword>
<feature type="transmembrane region" description="Helical" evidence="9">
    <location>
        <begin position="27"/>
        <end position="44"/>
    </location>
</feature>
<proteinExistence type="predicted"/>
<feature type="region of interest" description="Disordered" evidence="8">
    <location>
        <begin position="1"/>
        <end position="24"/>
    </location>
</feature>
<dbReference type="InterPro" id="IPR038731">
    <property type="entry name" value="RgtA/B/C-like"/>
</dbReference>